<feature type="domain" description="Alanyl-transfer RNA synthetases family profile" evidence="14">
    <location>
        <begin position="1"/>
        <end position="727"/>
    </location>
</feature>
<feature type="binding site" evidence="13">
    <location>
        <position position="688"/>
    </location>
    <ligand>
        <name>Zn(2+)</name>
        <dbReference type="ChEBI" id="CHEBI:29105"/>
    </ligand>
</feature>
<dbReference type="Proteomes" id="UP000627538">
    <property type="component" value="Unassembled WGS sequence"/>
</dbReference>
<dbReference type="InterPro" id="IPR003156">
    <property type="entry name" value="DHHA1_dom"/>
</dbReference>
<evidence type="ECO:0000256" key="11">
    <source>
        <dbReference type="ARBA" id="ARBA00024779"/>
    </source>
</evidence>
<dbReference type="GO" id="GO:0002161">
    <property type="term" value="F:aminoacyl-tRNA deacylase activity"/>
    <property type="evidence" value="ECO:0007669"/>
    <property type="project" value="TreeGrafter"/>
</dbReference>
<dbReference type="Pfam" id="PF02272">
    <property type="entry name" value="DHHA1"/>
    <property type="match status" value="1"/>
</dbReference>
<keyword evidence="13" id="KW-0963">Cytoplasm</keyword>
<keyword evidence="3 13" id="KW-0436">Ligase</keyword>
<organism evidence="15 16">
    <name type="scientific">Nanchangia anserum</name>
    <dbReference type="NCBI Taxonomy" id="2692125"/>
    <lineage>
        <taxon>Bacteria</taxon>
        <taxon>Bacillati</taxon>
        <taxon>Actinomycetota</taxon>
        <taxon>Actinomycetes</taxon>
        <taxon>Actinomycetales</taxon>
        <taxon>Actinomycetaceae</taxon>
        <taxon>Nanchangia</taxon>
    </lineage>
</organism>
<comment type="similarity">
    <text evidence="1 13">Belongs to the class-II aminoacyl-tRNA synthetase family.</text>
</comment>
<dbReference type="CDD" id="cd00673">
    <property type="entry name" value="AlaRS_core"/>
    <property type="match status" value="1"/>
</dbReference>
<dbReference type="PROSITE" id="PS50860">
    <property type="entry name" value="AA_TRNA_LIGASE_II_ALA"/>
    <property type="match status" value="1"/>
</dbReference>
<sequence>MRTAEIRRRWLDFFGKNDHQLCDSVPLVSSDPSILFTIAGMVPFIPYIVGTEKAPWPRAASVQKCIRTNDIDEVGKTTRHGTFFQMCGNFSFGDYFKEGASRYAWDLLTGSLDDGKYGLDGDKLWVTIWEHDDEARRIWLNDIGLDPAHLQELPREEIFWHTGQPGPAGPCAEIHLDRGPEYGPEGGPEADTKGDRYLEIWNLVFDEFLRGPGTGNDYELIGDLDAKCIDTGLGLERLAFVLQGKDNMYEIDEVFPVIAAAQEMSGKTYTLGTTTANPDDVRMRIVADHVRSALMLINDGVRPGNDGRGYVLRRLVRRAVRSMRLLGVTDPVLPTLLPVSQAAMAPSYPDLVENWDVIQQVAYAEEESFRRTLSAGTTILDQAVSRAKERGDDQRGVVSGEDAFTLHDTYGFPIDLTIEMAHESGVEVDEAAFRSLMEEQRTRARTDALEKKRGHVDTHVYHDLADKVGGAVTFLGYTDAECTARVVGILVDGQPVAAVTGPAEVEVILDQTPFYAEMGGQQPDHGTLTSAGATVNVTDVQAPIKGLTVHRGTLGEGELAIDDTVVAAIDTARRTAIARAHTATHMVHKALHEHLGEQATQAGSENSPSRMRFDFRHGQQIPTDTMEAIEARVNERLTGDLLVTDRQMPIDEARASGAMALFGEKYGDVVRVVDIGDGWSRELCAGTHVPTTGHIGRITVLGESSIGSGLRRIEALVGDGAYDYQAREHALVSQLSGLVGVAPDQLVARVEALMDKLKVTQKQMAKLAEAQLSAQIPAAVDAAVSYGSIRAVVHSLGEVSGADAVRSFALGVRERFGSAAGVAVIIGIAKGRPVVVVATTPAARDAGVRAGDLVRVAASAMGGGGGGKDDVAQGGGKDASRVEDALAAIRDQLTRGGRA</sequence>
<dbReference type="InterPro" id="IPR002318">
    <property type="entry name" value="Ala-tRNA-lgiase_IIc"/>
</dbReference>
<dbReference type="GO" id="GO:0006419">
    <property type="term" value="P:alanyl-tRNA aminoacylation"/>
    <property type="evidence" value="ECO:0007669"/>
    <property type="project" value="UniProtKB-UniRule"/>
</dbReference>
<name>A0A8I0GAP1_9ACTO</name>
<dbReference type="Gene3D" id="3.30.980.10">
    <property type="entry name" value="Threonyl-trna Synthetase, Chain A, domain 2"/>
    <property type="match status" value="1"/>
</dbReference>
<evidence type="ECO:0000259" key="14">
    <source>
        <dbReference type="PROSITE" id="PS50860"/>
    </source>
</evidence>
<evidence type="ECO:0000256" key="10">
    <source>
        <dbReference type="ARBA" id="ARBA00023146"/>
    </source>
</evidence>
<evidence type="ECO:0000256" key="1">
    <source>
        <dbReference type="ARBA" id="ARBA00008226"/>
    </source>
</evidence>
<dbReference type="FunFam" id="3.10.310.40:FF:000001">
    <property type="entry name" value="Alanine--tRNA ligase"/>
    <property type="match status" value="1"/>
</dbReference>
<keyword evidence="7 13" id="KW-0067">ATP-binding</keyword>
<feature type="binding site" evidence="13">
    <location>
        <position position="585"/>
    </location>
    <ligand>
        <name>Zn(2+)</name>
        <dbReference type="ChEBI" id="CHEBI:29105"/>
    </ligand>
</feature>
<comment type="function">
    <text evidence="11 13">Catalyzes the attachment of alanine to tRNA(Ala) in a two-step reaction: alanine is first activated by ATP to form Ala-AMP and then transferred to the acceptor end of tRNA(Ala). Also edits incorrectly charged Ser-tRNA(Ala) and Gly-tRNA(Ala) via its editing domain.</text>
</comment>
<dbReference type="Gene3D" id="3.30.930.10">
    <property type="entry name" value="Bira Bifunctional Protein, Domain 2"/>
    <property type="match status" value="1"/>
</dbReference>
<dbReference type="GO" id="GO:0005524">
    <property type="term" value="F:ATP binding"/>
    <property type="evidence" value="ECO:0007669"/>
    <property type="project" value="UniProtKB-UniRule"/>
</dbReference>
<dbReference type="InterPro" id="IPR012947">
    <property type="entry name" value="tRNA_SAD"/>
</dbReference>
<dbReference type="RefSeq" id="WP_191070874.1">
    <property type="nucleotide sequence ID" value="NZ_CP060506.1"/>
</dbReference>
<dbReference type="InterPro" id="IPR023033">
    <property type="entry name" value="Ala_tRNA_ligase_euk/bac"/>
</dbReference>
<dbReference type="Pfam" id="PF01411">
    <property type="entry name" value="tRNA-synt_2c"/>
    <property type="match status" value="1"/>
</dbReference>
<dbReference type="InterPro" id="IPR018163">
    <property type="entry name" value="Thr/Ala-tRNA-synth_IIc_edit"/>
</dbReference>
<dbReference type="AlphaFoldDB" id="A0A8I0GAP1"/>
<evidence type="ECO:0000256" key="13">
    <source>
        <dbReference type="HAMAP-Rule" id="MF_00036"/>
    </source>
</evidence>
<dbReference type="EMBL" id="JACRUO010000001">
    <property type="protein sequence ID" value="MBD3688771.1"/>
    <property type="molecule type" value="Genomic_DNA"/>
</dbReference>
<dbReference type="Gene3D" id="3.30.54.20">
    <property type="match status" value="1"/>
</dbReference>
<keyword evidence="16" id="KW-1185">Reference proteome</keyword>
<comment type="catalytic activity">
    <reaction evidence="12 13">
        <text>tRNA(Ala) + L-alanine + ATP = L-alanyl-tRNA(Ala) + AMP + diphosphate</text>
        <dbReference type="Rhea" id="RHEA:12540"/>
        <dbReference type="Rhea" id="RHEA-COMP:9657"/>
        <dbReference type="Rhea" id="RHEA-COMP:9923"/>
        <dbReference type="ChEBI" id="CHEBI:30616"/>
        <dbReference type="ChEBI" id="CHEBI:33019"/>
        <dbReference type="ChEBI" id="CHEBI:57972"/>
        <dbReference type="ChEBI" id="CHEBI:78442"/>
        <dbReference type="ChEBI" id="CHEBI:78497"/>
        <dbReference type="ChEBI" id="CHEBI:456215"/>
        <dbReference type="EC" id="6.1.1.7"/>
    </reaction>
</comment>
<accession>A0A8I0GAP1</accession>
<evidence type="ECO:0000256" key="2">
    <source>
        <dbReference type="ARBA" id="ARBA00022555"/>
    </source>
</evidence>
<keyword evidence="4 13" id="KW-0479">Metal-binding</keyword>
<dbReference type="SMART" id="SM00863">
    <property type="entry name" value="tRNA_SAD"/>
    <property type="match status" value="1"/>
</dbReference>
<dbReference type="GO" id="GO:0005829">
    <property type="term" value="C:cytosol"/>
    <property type="evidence" value="ECO:0007669"/>
    <property type="project" value="TreeGrafter"/>
</dbReference>
<dbReference type="PANTHER" id="PTHR11777">
    <property type="entry name" value="ALANYL-TRNA SYNTHETASE"/>
    <property type="match status" value="1"/>
</dbReference>
<dbReference type="InterPro" id="IPR050058">
    <property type="entry name" value="Ala-tRNA_ligase"/>
</dbReference>
<dbReference type="SUPFAM" id="SSF55681">
    <property type="entry name" value="Class II aaRS and biotin synthetases"/>
    <property type="match status" value="1"/>
</dbReference>
<dbReference type="GO" id="GO:0004813">
    <property type="term" value="F:alanine-tRNA ligase activity"/>
    <property type="evidence" value="ECO:0007669"/>
    <property type="project" value="UniProtKB-UniRule"/>
</dbReference>
<evidence type="ECO:0000256" key="4">
    <source>
        <dbReference type="ARBA" id="ARBA00022723"/>
    </source>
</evidence>
<dbReference type="Gene3D" id="2.40.30.130">
    <property type="match status" value="1"/>
</dbReference>
<dbReference type="InterPro" id="IPR018165">
    <property type="entry name" value="Ala-tRNA-synth_IIc_core"/>
</dbReference>
<keyword evidence="8 13" id="KW-0694">RNA-binding</keyword>
<evidence type="ECO:0000256" key="5">
    <source>
        <dbReference type="ARBA" id="ARBA00022741"/>
    </source>
</evidence>
<dbReference type="InterPro" id="IPR045864">
    <property type="entry name" value="aa-tRNA-synth_II/BPL/LPL"/>
</dbReference>
<proteinExistence type="inferred from homology"/>
<evidence type="ECO:0000256" key="3">
    <source>
        <dbReference type="ARBA" id="ARBA00022598"/>
    </source>
</evidence>
<comment type="caution">
    <text evidence="15">The sequence shown here is derived from an EMBL/GenBank/DDBJ whole genome shotgun (WGS) entry which is preliminary data.</text>
</comment>
<dbReference type="NCBIfam" id="TIGR00344">
    <property type="entry name" value="alaS"/>
    <property type="match status" value="1"/>
</dbReference>
<keyword evidence="2 13" id="KW-0820">tRNA-binding</keyword>
<evidence type="ECO:0000256" key="8">
    <source>
        <dbReference type="ARBA" id="ARBA00022884"/>
    </source>
</evidence>
<dbReference type="GO" id="GO:0008270">
    <property type="term" value="F:zinc ion binding"/>
    <property type="evidence" value="ECO:0007669"/>
    <property type="project" value="UniProtKB-UniRule"/>
</dbReference>
<evidence type="ECO:0000313" key="16">
    <source>
        <dbReference type="Proteomes" id="UP000627538"/>
    </source>
</evidence>
<dbReference type="PRINTS" id="PR00980">
    <property type="entry name" value="TRNASYNTHALA"/>
</dbReference>
<keyword evidence="6 13" id="KW-0862">Zinc</keyword>
<evidence type="ECO:0000256" key="12">
    <source>
        <dbReference type="ARBA" id="ARBA00048300"/>
    </source>
</evidence>
<comment type="subcellular location">
    <subcellularLocation>
        <location evidence="13">Cytoplasm</location>
    </subcellularLocation>
</comment>
<dbReference type="Gene3D" id="6.10.250.550">
    <property type="match status" value="1"/>
</dbReference>
<keyword evidence="10 13" id="KW-0030">Aminoacyl-tRNA synthetase</keyword>
<dbReference type="Gene3D" id="3.10.310.40">
    <property type="match status" value="1"/>
</dbReference>
<dbReference type="GO" id="GO:0000049">
    <property type="term" value="F:tRNA binding"/>
    <property type="evidence" value="ECO:0007669"/>
    <property type="project" value="UniProtKB-KW"/>
</dbReference>
<keyword evidence="9 13" id="KW-0648">Protein biosynthesis</keyword>
<dbReference type="SUPFAM" id="SSF50447">
    <property type="entry name" value="Translation proteins"/>
    <property type="match status" value="1"/>
</dbReference>
<evidence type="ECO:0000256" key="6">
    <source>
        <dbReference type="ARBA" id="ARBA00022833"/>
    </source>
</evidence>
<dbReference type="FunFam" id="3.30.54.20:FF:000001">
    <property type="entry name" value="Alanine--tRNA ligase"/>
    <property type="match status" value="1"/>
</dbReference>
<comment type="domain">
    <text evidence="13">Consists of three domains; the N-terminal catalytic domain, the editing domain and the C-terminal C-Ala domain. The editing domain removes incorrectly charged amino acids, while the C-Ala domain, along with tRNA(Ala), serves as a bridge to cooperatively bring together the editing and aminoacylation centers thus stimulating deacylation of misacylated tRNAs.</text>
</comment>
<dbReference type="SUPFAM" id="SSF55186">
    <property type="entry name" value="ThrRS/AlaRS common domain"/>
    <property type="match status" value="1"/>
</dbReference>
<dbReference type="PANTHER" id="PTHR11777:SF9">
    <property type="entry name" value="ALANINE--TRNA LIGASE, CYTOPLASMIC"/>
    <property type="match status" value="1"/>
</dbReference>
<dbReference type="InterPro" id="IPR018162">
    <property type="entry name" value="Ala-tRNA-ligase_IIc_anticod-bd"/>
</dbReference>
<dbReference type="InterPro" id="IPR018164">
    <property type="entry name" value="Ala-tRNA-synth_IIc_N"/>
</dbReference>
<keyword evidence="5 13" id="KW-0547">Nucleotide-binding</keyword>
<evidence type="ECO:0000256" key="9">
    <source>
        <dbReference type="ARBA" id="ARBA00022917"/>
    </source>
</evidence>
<feature type="binding site" evidence="13">
    <location>
        <position position="581"/>
    </location>
    <ligand>
        <name>Zn(2+)</name>
        <dbReference type="ChEBI" id="CHEBI:29105"/>
    </ligand>
</feature>
<comment type="cofactor">
    <cofactor evidence="13">
        <name>Zn(2+)</name>
        <dbReference type="ChEBI" id="CHEBI:29105"/>
    </cofactor>
    <text evidence="13">Binds 1 zinc ion per subunit.</text>
</comment>
<dbReference type="Pfam" id="PF07973">
    <property type="entry name" value="tRNA_SAD"/>
    <property type="match status" value="1"/>
</dbReference>
<evidence type="ECO:0000313" key="15">
    <source>
        <dbReference type="EMBL" id="MBD3688771.1"/>
    </source>
</evidence>
<feature type="binding site" evidence="13">
    <location>
        <position position="684"/>
    </location>
    <ligand>
        <name>Zn(2+)</name>
        <dbReference type="ChEBI" id="CHEBI:29105"/>
    </ligand>
</feature>
<dbReference type="SUPFAM" id="SSF101353">
    <property type="entry name" value="Putative anticodon-binding domain of alanyl-tRNA synthetase (AlaRS)"/>
    <property type="match status" value="1"/>
</dbReference>
<reference evidence="15 16" key="1">
    <citation type="submission" date="2020-08" db="EMBL/GenBank/DDBJ databases">
        <title>Winkia gen. nov., sp. nov., isolated from faeces of the Anser albifrons in China.</title>
        <authorList>
            <person name="Liu Q."/>
        </authorList>
    </citation>
    <scope>NUCLEOTIDE SEQUENCE [LARGE SCALE GENOMIC DNA]</scope>
    <source>
        <strain evidence="15 16">C62</strain>
    </source>
</reference>
<dbReference type="InterPro" id="IPR009000">
    <property type="entry name" value="Transl_B-barrel_sf"/>
</dbReference>
<protein>
    <recommendedName>
        <fullName evidence="13">Alanine--tRNA ligase</fullName>
        <ecNumber evidence="13">6.1.1.7</ecNumber>
    </recommendedName>
    <alternativeName>
        <fullName evidence="13">Alanyl-tRNA synthetase</fullName>
        <shortName evidence="13">AlaRS</shortName>
    </alternativeName>
</protein>
<dbReference type="EC" id="6.1.1.7" evidence="13"/>
<gene>
    <name evidence="13 15" type="primary">alaS</name>
    <name evidence="15" type="ORF">H8R10_00735</name>
</gene>
<dbReference type="FunFam" id="3.30.980.10:FF:000004">
    <property type="entry name" value="Alanine--tRNA ligase, cytoplasmic"/>
    <property type="match status" value="1"/>
</dbReference>
<dbReference type="HAMAP" id="MF_00036_B">
    <property type="entry name" value="Ala_tRNA_synth_B"/>
    <property type="match status" value="1"/>
</dbReference>
<evidence type="ECO:0000256" key="7">
    <source>
        <dbReference type="ARBA" id="ARBA00022840"/>
    </source>
</evidence>